<name>H3GNW0_PHYRM</name>
<organism evidence="2 3">
    <name type="scientific">Phytophthora ramorum</name>
    <name type="common">Sudden oak death agent</name>
    <dbReference type="NCBI Taxonomy" id="164328"/>
    <lineage>
        <taxon>Eukaryota</taxon>
        <taxon>Sar</taxon>
        <taxon>Stramenopiles</taxon>
        <taxon>Oomycota</taxon>
        <taxon>Peronosporomycetes</taxon>
        <taxon>Peronosporales</taxon>
        <taxon>Peronosporaceae</taxon>
        <taxon>Phytophthora</taxon>
    </lineage>
</organism>
<sequence>MQFNYVYDETNKNNLVVKFLLVQVQMGVLQSVDYKFFIKGLTRNSRDRGFGHIHKYLARQDCWTMGHILTAAKDAAVFNRTVYVFRDDGFFESYKPLVSDVFYGCIEARRRDV</sequence>
<dbReference type="Proteomes" id="UP000005238">
    <property type="component" value="Unassembled WGS sequence"/>
</dbReference>
<evidence type="ECO:0000313" key="3">
    <source>
        <dbReference type="Proteomes" id="UP000005238"/>
    </source>
</evidence>
<dbReference type="EMBL" id="DS566027">
    <property type="status" value="NOT_ANNOTATED_CDS"/>
    <property type="molecule type" value="Genomic_DNA"/>
</dbReference>
<dbReference type="HOGENOM" id="CLU_2138450_0_0_1"/>
<reference evidence="3" key="1">
    <citation type="journal article" date="2006" name="Science">
        <title>Phytophthora genome sequences uncover evolutionary origins and mechanisms of pathogenesis.</title>
        <authorList>
            <person name="Tyler B.M."/>
            <person name="Tripathy S."/>
            <person name="Zhang X."/>
            <person name="Dehal P."/>
            <person name="Jiang R.H."/>
            <person name="Aerts A."/>
            <person name="Arredondo F.D."/>
            <person name="Baxter L."/>
            <person name="Bensasson D."/>
            <person name="Beynon J.L."/>
            <person name="Chapman J."/>
            <person name="Damasceno C.M."/>
            <person name="Dorrance A.E."/>
            <person name="Dou D."/>
            <person name="Dickerman A.W."/>
            <person name="Dubchak I.L."/>
            <person name="Garbelotto M."/>
            <person name="Gijzen M."/>
            <person name="Gordon S.G."/>
            <person name="Govers F."/>
            <person name="Grunwald N.J."/>
            <person name="Huang W."/>
            <person name="Ivors K.L."/>
            <person name="Jones R.W."/>
            <person name="Kamoun S."/>
            <person name="Krampis K."/>
            <person name="Lamour K.H."/>
            <person name="Lee M.K."/>
            <person name="McDonald W.H."/>
            <person name="Medina M."/>
            <person name="Meijer H.J."/>
            <person name="Nordberg E.K."/>
            <person name="Maclean D.J."/>
            <person name="Ospina-Giraldo M.D."/>
            <person name="Morris P.F."/>
            <person name="Phuntumart V."/>
            <person name="Putnam N.H."/>
            <person name="Rash S."/>
            <person name="Rose J.K."/>
            <person name="Sakihama Y."/>
            <person name="Salamov A.A."/>
            <person name="Savidor A."/>
            <person name="Scheuring C.F."/>
            <person name="Smith B.M."/>
            <person name="Sobral B.W."/>
            <person name="Terry A."/>
            <person name="Torto-Alalibo T.A."/>
            <person name="Win J."/>
            <person name="Xu Z."/>
            <person name="Zhang H."/>
            <person name="Grigoriev I.V."/>
            <person name="Rokhsar D.S."/>
            <person name="Boore J.L."/>
        </authorList>
    </citation>
    <scope>NUCLEOTIDE SEQUENCE [LARGE SCALE GENOMIC DNA]</scope>
    <source>
        <strain evidence="3">Pr102</strain>
    </source>
</reference>
<evidence type="ECO:0000259" key="1">
    <source>
        <dbReference type="Pfam" id="PF25273"/>
    </source>
</evidence>
<dbReference type="eggNOG" id="ENOG502RZH9">
    <property type="taxonomic scope" value="Eukaryota"/>
</dbReference>
<dbReference type="Pfam" id="PF25273">
    <property type="entry name" value="DUF7869"/>
    <property type="match status" value="1"/>
</dbReference>
<dbReference type="PANTHER" id="PTHR34415:SF1">
    <property type="entry name" value="INTEGRASE CATALYTIC DOMAIN-CONTAINING PROTEIN"/>
    <property type="match status" value="1"/>
</dbReference>
<dbReference type="InterPro" id="IPR057191">
    <property type="entry name" value="DUF7869"/>
</dbReference>
<dbReference type="EnsemblProtists" id="Phyra78327">
    <property type="protein sequence ID" value="Phyra78327"/>
    <property type="gene ID" value="Phyra78327"/>
</dbReference>
<accession>H3GNW0</accession>
<dbReference type="PANTHER" id="PTHR34415">
    <property type="entry name" value="INTEGRASE CATALYTIC DOMAIN-CONTAINING PROTEIN"/>
    <property type="match status" value="1"/>
</dbReference>
<reference evidence="2" key="2">
    <citation type="submission" date="2015-06" db="UniProtKB">
        <authorList>
            <consortium name="EnsemblProtists"/>
        </authorList>
    </citation>
    <scope>IDENTIFICATION</scope>
    <source>
        <strain evidence="2">Pr102</strain>
    </source>
</reference>
<evidence type="ECO:0000313" key="2">
    <source>
        <dbReference type="EnsemblProtists" id="Phyra78327"/>
    </source>
</evidence>
<protein>
    <recommendedName>
        <fullName evidence="1">DUF7869 domain-containing protein</fullName>
    </recommendedName>
</protein>
<dbReference type="AlphaFoldDB" id="H3GNW0"/>
<proteinExistence type="predicted"/>
<dbReference type="InParanoid" id="H3GNW0"/>
<keyword evidence="3" id="KW-1185">Reference proteome</keyword>
<feature type="domain" description="DUF7869" evidence="1">
    <location>
        <begin position="10"/>
        <end position="75"/>
    </location>
</feature>